<evidence type="ECO:0000256" key="1">
    <source>
        <dbReference type="ARBA" id="ARBA00022857"/>
    </source>
</evidence>
<evidence type="ECO:0000313" key="3">
    <source>
        <dbReference type="EMBL" id="CAB4653019.1"/>
    </source>
</evidence>
<dbReference type="Pfam" id="PF13602">
    <property type="entry name" value="ADH_zinc_N_2"/>
    <property type="match status" value="1"/>
</dbReference>
<feature type="domain" description="Enoyl reductase (ER)" evidence="2">
    <location>
        <begin position="10"/>
        <end position="311"/>
    </location>
</feature>
<dbReference type="InterPro" id="IPR036291">
    <property type="entry name" value="NAD(P)-bd_dom_sf"/>
</dbReference>
<proteinExistence type="predicted"/>
<dbReference type="InterPro" id="IPR051603">
    <property type="entry name" value="Zinc-ADH_QOR/CCCR"/>
</dbReference>
<dbReference type="InterPro" id="IPR013154">
    <property type="entry name" value="ADH-like_N"/>
</dbReference>
<dbReference type="GO" id="GO:0016491">
    <property type="term" value="F:oxidoreductase activity"/>
    <property type="evidence" value="ECO:0007669"/>
    <property type="project" value="InterPro"/>
</dbReference>
<protein>
    <submittedName>
        <fullName evidence="3">Unannotated protein</fullName>
    </submittedName>
</protein>
<dbReference type="Pfam" id="PF08240">
    <property type="entry name" value="ADH_N"/>
    <property type="match status" value="1"/>
</dbReference>
<dbReference type="EMBL" id="CAEZWR010000003">
    <property type="protein sequence ID" value="CAB4653019.1"/>
    <property type="molecule type" value="Genomic_DNA"/>
</dbReference>
<dbReference type="SUPFAM" id="SSF51735">
    <property type="entry name" value="NAD(P)-binding Rossmann-fold domains"/>
    <property type="match status" value="1"/>
</dbReference>
<dbReference type="Gene3D" id="3.90.180.10">
    <property type="entry name" value="Medium-chain alcohol dehydrogenases, catalytic domain"/>
    <property type="match status" value="1"/>
</dbReference>
<dbReference type="PANTHER" id="PTHR44154:SF1">
    <property type="entry name" value="QUINONE OXIDOREDUCTASE"/>
    <property type="match status" value="1"/>
</dbReference>
<evidence type="ECO:0000259" key="2">
    <source>
        <dbReference type="SMART" id="SM00829"/>
    </source>
</evidence>
<sequence>MRAVGVLEFGGPEKLQVVELPTPAPGAGQVRIKVHAVAVNPTDTLFREGAMASRAKIQDPPFIPGMDVAGVIDAVGPENDERLKVGDRVVAMVLPSSEFGGAYAEQIVLPATSVVHAPKSADFAAASTLIMNAMTARLALDALALTPGSTLAVTGAAGAYGAYVVQLALADGLKVIADAAPSDIELVRSLGEVQIVPRGDDVAAHILELYPQGVDGLADGSIQDDLVVPAIKDGGGLAVVRGWKGEPGRGITVHRIFVPAAAHDTTGMQGVVDQVDAGALTLRVADVLPANQAQRAHERLQAGGVRGRLVLDFTNFS</sequence>
<dbReference type="SUPFAM" id="SSF50129">
    <property type="entry name" value="GroES-like"/>
    <property type="match status" value="1"/>
</dbReference>
<gene>
    <name evidence="3" type="ORF">UFOPK2282_00049</name>
</gene>
<dbReference type="InterPro" id="IPR020843">
    <property type="entry name" value="ER"/>
</dbReference>
<dbReference type="CDD" id="cd05289">
    <property type="entry name" value="MDR_like_2"/>
    <property type="match status" value="1"/>
</dbReference>
<dbReference type="Gene3D" id="3.40.50.720">
    <property type="entry name" value="NAD(P)-binding Rossmann-like Domain"/>
    <property type="match status" value="1"/>
</dbReference>
<dbReference type="InterPro" id="IPR011032">
    <property type="entry name" value="GroES-like_sf"/>
</dbReference>
<dbReference type="AlphaFoldDB" id="A0A6J6KYD0"/>
<keyword evidence="1" id="KW-0521">NADP</keyword>
<organism evidence="3">
    <name type="scientific">freshwater metagenome</name>
    <dbReference type="NCBI Taxonomy" id="449393"/>
    <lineage>
        <taxon>unclassified sequences</taxon>
        <taxon>metagenomes</taxon>
        <taxon>ecological metagenomes</taxon>
    </lineage>
</organism>
<accession>A0A6J6KYD0</accession>
<name>A0A6J6KYD0_9ZZZZ</name>
<dbReference type="SMART" id="SM00829">
    <property type="entry name" value="PKS_ER"/>
    <property type="match status" value="1"/>
</dbReference>
<reference evidence="3" key="1">
    <citation type="submission" date="2020-05" db="EMBL/GenBank/DDBJ databases">
        <authorList>
            <person name="Chiriac C."/>
            <person name="Salcher M."/>
            <person name="Ghai R."/>
            <person name="Kavagutti S V."/>
        </authorList>
    </citation>
    <scope>NUCLEOTIDE SEQUENCE</scope>
</reference>
<dbReference type="PANTHER" id="PTHR44154">
    <property type="entry name" value="QUINONE OXIDOREDUCTASE"/>
    <property type="match status" value="1"/>
</dbReference>